<feature type="compositionally biased region" description="Polar residues" evidence="1">
    <location>
        <begin position="534"/>
        <end position="549"/>
    </location>
</feature>
<dbReference type="EMBL" id="JABBCQ020000031">
    <property type="protein sequence ID" value="MBI1626949.1"/>
    <property type="molecule type" value="Genomic_DNA"/>
</dbReference>
<evidence type="ECO:0000256" key="1">
    <source>
        <dbReference type="SAM" id="MobiDB-lite"/>
    </source>
</evidence>
<protein>
    <submittedName>
        <fullName evidence="3">Phage tail length tape measure family protein</fullName>
    </submittedName>
</protein>
<reference evidence="3" key="1">
    <citation type="submission" date="2020-12" db="EMBL/GenBank/DDBJ databases">
        <title>Comamonas sp. nov., isolated from stream water.</title>
        <authorList>
            <person name="Park K.-H."/>
        </authorList>
    </citation>
    <scope>NUCLEOTIDE SEQUENCE</scope>
    <source>
        <strain evidence="3">EJ-4</strain>
    </source>
</reference>
<feature type="region of interest" description="Disordered" evidence="1">
    <location>
        <begin position="522"/>
        <end position="549"/>
    </location>
</feature>
<feature type="compositionally biased region" description="Low complexity" evidence="1">
    <location>
        <begin position="522"/>
        <end position="531"/>
    </location>
</feature>
<feature type="region of interest" description="Disordered" evidence="1">
    <location>
        <begin position="410"/>
        <end position="432"/>
    </location>
</feature>
<accession>A0A843BH83</accession>
<dbReference type="AlphaFoldDB" id="A0A843BH83"/>
<keyword evidence="4" id="KW-1185">Reference proteome</keyword>
<evidence type="ECO:0000313" key="4">
    <source>
        <dbReference type="Proteomes" id="UP000530032"/>
    </source>
</evidence>
<comment type="caution">
    <text evidence="3">The sequence shown here is derived from an EMBL/GenBank/DDBJ whole genome shotgun (WGS) entry which is preliminary data.</text>
</comment>
<feature type="non-terminal residue" evidence="3">
    <location>
        <position position="549"/>
    </location>
</feature>
<gene>
    <name evidence="3" type="ORF">HF327_020980</name>
</gene>
<sequence>MANGSDMNVALRFQADVSQARAELKALRADAEAVGQGAQKINTAPIDKLSGSAKQAGNASKGMGAAAKTASAETKALADASAAATAAAQAQGKAVSGAAKANQAAAISAKQHAQAMRMLPMQMTDITVGLSTGQSPFMVMMQQGGQLKDMFGGIAPAAKAVGGSVMGMVNPLTVTAAAVAVLIAGYAKGSKESDAFNQSIVMTGNAVGSTTSQLAGMATRIDGVVGTTYEAAQALAALASTGQVSSKNIEQLATTAVRMERVLGQAVSVTVEQFNELGRSPVEASRKLNESYNYLTASVYAQIKALVEQRKEDEAAELAQKTFSAAMDERTAKLAANAGTLEKAWRGVRDVVRETWDAILAVGRPQTDDALVATAEKQVDFLRQKLAQRQARGLATGDITAKLAAAEANLESVQGQKTSNDKAAEDKSEETKRNQAAVKAIDAVTVANKAAQSPQEKLNAALSQYRAQLDDIRKTDPSSALLNPAQIAKTEAALRKQYLPKTGAGPKSNPVDTAYQTQLQTLQQARAQAEQGLANAQDNVGSSTDQAKA</sequence>
<feature type="compositionally biased region" description="Basic and acidic residues" evidence="1">
    <location>
        <begin position="419"/>
        <end position="432"/>
    </location>
</feature>
<proteinExistence type="predicted"/>
<organism evidence="3 4">
    <name type="scientific">Comamonas suwonensis</name>
    <dbReference type="NCBI Taxonomy" id="2606214"/>
    <lineage>
        <taxon>Bacteria</taxon>
        <taxon>Pseudomonadati</taxon>
        <taxon>Pseudomonadota</taxon>
        <taxon>Betaproteobacteria</taxon>
        <taxon>Burkholderiales</taxon>
        <taxon>Comamonadaceae</taxon>
        <taxon>Comamonas</taxon>
    </lineage>
</organism>
<dbReference type="InterPro" id="IPR009628">
    <property type="entry name" value="Phage_tape_measure_N"/>
</dbReference>
<name>A0A843BH83_9BURK</name>
<dbReference type="RefSeq" id="WP_198462297.1">
    <property type="nucleotide sequence ID" value="NZ_JABBCQ020000031.1"/>
</dbReference>
<evidence type="ECO:0000259" key="2">
    <source>
        <dbReference type="Pfam" id="PF06791"/>
    </source>
</evidence>
<dbReference type="Pfam" id="PF06791">
    <property type="entry name" value="TMP_2"/>
    <property type="match status" value="1"/>
</dbReference>
<feature type="domain" description="Bacteriophage tail tape measure N-terminal" evidence="2">
    <location>
        <begin position="102"/>
        <end position="304"/>
    </location>
</feature>
<dbReference type="Proteomes" id="UP000530032">
    <property type="component" value="Unassembled WGS sequence"/>
</dbReference>
<evidence type="ECO:0000313" key="3">
    <source>
        <dbReference type="EMBL" id="MBI1626949.1"/>
    </source>
</evidence>